<evidence type="ECO:0008006" key="3">
    <source>
        <dbReference type="Google" id="ProtNLM"/>
    </source>
</evidence>
<dbReference type="EMBL" id="GU722198">
    <property type="protein sequence ID" value="ADJ54331.1"/>
    <property type="molecule type" value="Genomic_DNA"/>
</dbReference>
<feature type="transmembrane region" description="Helical" evidence="1">
    <location>
        <begin position="46"/>
        <end position="64"/>
    </location>
</feature>
<feature type="transmembrane region" description="Helical" evidence="1">
    <location>
        <begin position="84"/>
        <end position="101"/>
    </location>
</feature>
<keyword evidence="2" id="KW-0614">Plasmid</keyword>
<keyword evidence="1" id="KW-0812">Transmembrane</keyword>
<gene>
    <name evidence="2" type="ORF">pHA1_gp53</name>
</gene>
<keyword evidence="1" id="KW-0472">Membrane</keyword>
<geneLocation type="plasmid" evidence="2">
    <name>hyperthermophilic archaeal plasmid 1</name>
</geneLocation>
<evidence type="ECO:0000256" key="1">
    <source>
        <dbReference type="SAM" id="Phobius"/>
    </source>
</evidence>
<accession>D9CGH7</accession>
<proteinExistence type="predicted"/>
<feature type="transmembrane region" description="Helical" evidence="1">
    <location>
        <begin position="113"/>
        <end position="146"/>
    </location>
</feature>
<protein>
    <recommendedName>
        <fullName evidence="3">Transmembrane protein</fullName>
    </recommendedName>
</protein>
<reference evidence="2" key="1">
    <citation type="journal article" date="2010" name="Environ. Microbiol.">
        <title>Metagenomic analyses of novel viruses and plasmids from a cultured environmental sample of hyperthermophilic neutrophiles.</title>
        <authorList>
            <person name="Garrett R.A."/>
            <person name="Prangishvili D."/>
            <person name="Shah S.A."/>
            <person name="Reuter M."/>
            <person name="Stetter K.O."/>
            <person name="Peng X."/>
        </authorList>
    </citation>
    <scope>NUCLEOTIDE SEQUENCE</scope>
    <source>
        <plasmid evidence="2">hyperthermophilic archaeal plasmid 1</plasmid>
    </source>
</reference>
<organism evidence="2">
    <name type="scientific">archaeon enrichment culture clone 1(2010)</name>
    <dbReference type="NCBI Taxonomy" id="795325"/>
    <lineage>
        <taxon>Archaea</taxon>
        <taxon>environmental samples</taxon>
    </lineage>
</organism>
<name>D9CGH7_9ARCH</name>
<keyword evidence="1" id="KW-1133">Transmembrane helix</keyword>
<feature type="transmembrane region" description="Helical" evidence="1">
    <location>
        <begin position="6"/>
        <end position="25"/>
    </location>
</feature>
<dbReference type="AlphaFoldDB" id="D9CGH7"/>
<sequence length="163" mass="17573">MIDPIVILLIVYGVTTLATVLVTLADYIDQVGGLDLTGLLYGLRELTIVAIEIIWWIVILKAWGLLNIPWQAEEISLSEPSGQLVYIFVLSVALLIALLYWDGHIGSSAGVALISALILNAFIDLGFLGVLLVVGAIVLVLTAWILGSEIRTKIPVKKKKAGL</sequence>
<evidence type="ECO:0000313" key="2">
    <source>
        <dbReference type="EMBL" id="ADJ54331.1"/>
    </source>
</evidence>